<reference evidence="5" key="2">
    <citation type="submission" date="2022-01" db="EMBL/GenBank/DDBJ databases">
        <authorList>
            <person name="Yamashiro T."/>
            <person name="Shiraishi A."/>
            <person name="Satake H."/>
            <person name="Nakayama K."/>
        </authorList>
    </citation>
    <scope>NUCLEOTIDE SEQUENCE</scope>
</reference>
<evidence type="ECO:0000256" key="1">
    <source>
        <dbReference type="ARBA" id="ARBA00005234"/>
    </source>
</evidence>
<organism evidence="5 6">
    <name type="scientific">Tanacetum coccineum</name>
    <dbReference type="NCBI Taxonomy" id="301880"/>
    <lineage>
        <taxon>Eukaryota</taxon>
        <taxon>Viridiplantae</taxon>
        <taxon>Streptophyta</taxon>
        <taxon>Embryophyta</taxon>
        <taxon>Tracheophyta</taxon>
        <taxon>Spermatophyta</taxon>
        <taxon>Magnoliopsida</taxon>
        <taxon>eudicotyledons</taxon>
        <taxon>Gunneridae</taxon>
        <taxon>Pentapetalae</taxon>
        <taxon>asterids</taxon>
        <taxon>campanulids</taxon>
        <taxon>Asterales</taxon>
        <taxon>Asteraceae</taxon>
        <taxon>Asteroideae</taxon>
        <taxon>Anthemideae</taxon>
        <taxon>Anthemidinae</taxon>
        <taxon>Tanacetum</taxon>
    </lineage>
</organism>
<sequence>MERLYVVLTLAIYGTTVRRLNIGKSGWLTDQVYFSVNEPKEHWCLAQFEIRTRVVTFYDSLGWAGGSRRRWWRRMKKVLPEKLYLLMHGIFDSKGISADDYKITYNYAFVPFQASLYDDCGIWVCIFIYRLCRNLPVAVDNDLLETALAYRERMLEFFWNHKILVE</sequence>
<name>A0ABQ4YM87_9ASTR</name>
<dbReference type="InterPro" id="IPR003653">
    <property type="entry name" value="Peptidase_C48_C"/>
</dbReference>
<evidence type="ECO:0000259" key="4">
    <source>
        <dbReference type="PROSITE" id="PS50600"/>
    </source>
</evidence>
<comment type="similarity">
    <text evidence="1">Belongs to the peptidase C48 family.</text>
</comment>
<evidence type="ECO:0000313" key="5">
    <source>
        <dbReference type="EMBL" id="GJS78928.1"/>
    </source>
</evidence>
<evidence type="ECO:0000256" key="2">
    <source>
        <dbReference type="ARBA" id="ARBA00022670"/>
    </source>
</evidence>
<dbReference type="Proteomes" id="UP001151760">
    <property type="component" value="Unassembled WGS sequence"/>
</dbReference>
<evidence type="ECO:0000256" key="3">
    <source>
        <dbReference type="ARBA" id="ARBA00022801"/>
    </source>
</evidence>
<reference evidence="5" key="1">
    <citation type="journal article" date="2022" name="Int. J. Mol. Sci.">
        <title>Draft Genome of Tanacetum Coccineum: Genomic Comparison of Closely Related Tanacetum-Family Plants.</title>
        <authorList>
            <person name="Yamashiro T."/>
            <person name="Shiraishi A."/>
            <person name="Nakayama K."/>
            <person name="Satake H."/>
        </authorList>
    </citation>
    <scope>NUCLEOTIDE SEQUENCE</scope>
</reference>
<dbReference type="Gene3D" id="3.40.395.10">
    <property type="entry name" value="Adenoviral Proteinase, Chain A"/>
    <property type="match status" value="1"/>
</dbReference>
<gene>
    <name evidence="5" type="ORF">Tco_0728809</name>
</gene>
<keyword evidence="3" id="KW-0378">Hydrolase</keyword>
<proteinExistence type="inferred from homology"/>
<keyword evidence="2" id="KW-0645">Protease</keyword>
<dbReference type="Pfam" id="PF02902">
    <property type="entry name" value="Peptidase_C48"/>
    <property type="match status" value="1"/>
</dbReference>
<accession>A0ABQ4YM87</accession>
<dbReference type="EMBL" id="BQNB010010560">
    <property type="protein sequence ID" value="GJS78928.1"/>
    <property type="molecule type" value="Genomic_DNA"/>
</dbReference>
<keyword evidence="6" id="KW-1185">Reference proteome</keyword>
<dbReference type="InterPro" id="IPR038765">
    <property type="entry name" value="Papain-like_cys_pep_sf"/>
</dbReference>
<protein>
    <submittedName>
        <fullName evidence="5">Phospholipase-like protein</fullName>
    </submittedName>
</protein>
<dbReference type="SUPFAM" id="SSF54001">
    <property type="entry name" value="Cysteine proteinases"/>
    <property type="match status" value="1"/>
</dbReference>
<feature type="domain" description="Ubiquitin-like protease family profile" evidence="4">
    <location>
        <begin position="1"/>
        <end position="131"/>
    </location>
</feature>
<dbReference type="PROSITE" id="PS50600">
    <property type="entry name" value="ULP_PROTEASE"/>
    <property type="match status" value="1"/>
</dbReference>
<comment type="caution">
    <text evidence="5">The sequence shown here is derived from an EMBL/GenBank/DDBJ whole genome shotgun (WGS) entry which is preliminary data.</text>
</comment>
<evidence type="ECO:0000313" key="6">
    <source>
        <dbReference type="Proteomes" id="UP001151760"/>
    </source>
</evidence>